<proteinExistence type="predicted"/>
<dbReference type="EMBL" id="VLIF01000014">
    <property type="protein sequence ID" value="NAO78044.1"/>
    <property type="molecule type" value="Genomic_DNA"/>
</dbReference>
<sequence length="128" mass="13465">MGVPIMCSCADSAGNVASGSAENPPAIPCGSELARESGGSVMTPSRASSLPRGGNALGEAARLTPATRRMRIQTPSQFFTPHSIPLPHWLPYYCATLAPLASAGTILVLRLFRRGMPLSLAHDFDRMA</sequence>
<name>A0A6B2AYA0_PSESX</name>
<evidence type="ECO:0000313" key="1">
    <source>
        <dbReference type="EMBL" id="NAO78044.1"/>
    </source>
</evidence>
<reference evidence="1" key="1">
    <citation type="journal article" date="2020" name="Phytopathology">
        <title>Zucchini vein clearing disease is caused by several lineages within Pseudomonas syringae species complex.</title>
        <authorList>
            <person name="Lacault C."/>
            <person name="Briand M."/>
            <person name="Jacques M.A."/>
            <person name="Darrasse A."/>
        </authorList>
    </citation>
    <scope>NUCLEOTIDE SEQUENCE</scope>
    <source>
        <strain evidence="1">P123</strain>
    </source>
</reference>
<dbReference type="AlphaFoldDB" id="A0A6B2AYA0"/>
<organism evidence="1">
    <name type="scientific">Pseudomonas syringae</name>
    <dbReference type="NCBI Taxonomy" id="317"/>
    <lineage>
        <taxon>Bacteria</taxon>
        <taxon>Pseudomonadati</taxon>
        <taxon>Pseudomonadota</taxon>
        <taxon>Gammaproteobacteria</taxon>
        <taxon>Pseudomonadales</taxon>
        <taxon>Pseudomonadaceae</taxon>
        <taxon>Pseudomonas</taxon>
    </lineage>
</organism>
<protein>
    <submittedName>
        <fullName evidence="1">Uncharacterized protein</fullName>
    </submittedName>
</protein>
<gene>
    <name evidence="1" type="ORF">PspP123CL_19245</name>
</gene>
<accession>A0A6B2AYA0</accession>
<comment type="caution">
    <text evidence="1">The sequence shown here is derived from an EMBL/GenBank/DDBJ whole genome shotgun (WGS) entry which is preliminary data.</text>
</comment>